<dbReference type="Pfam" id="PF00669">
    <property type="entry name" value="Flagellin_N"/>
    <property type="match status" value="1"/>
</dbReference>
<sequence length="293" mass="30150">MINRVTNTGVSAAAQRNLQAAMVRLATVQEKASSLKEISRPSDDPAGAADAMAVRAQQRANEQYTRNAQDAQLWLSTVDNALSDATSVLHRVRDLTVRGANDGALSPAGREAIAIELEELRDGLVAAANTQVMGRSVFAGTSDAGAALGPGNTFGGGAGTVERRTGPSTTVRVDAPGAEAFGEGDASVFALVQAIADDLRAGTNVGSRLGELDGRLQAVLSTQAAVGSRHATAIAAADALLDDAVALEGRRGSLEDADLGTVALELKTQEVAYQAALSASARTLQPTLMDFLR</sequence>
<gene>
    <name evidence="2" type="primary">flgL</name>
    <name evidence="2" type="ORF">ACETWP_12135</name>
</gene>
<proteinExistence type="predicted"/>
<dbReference type="Gene3D" id="1.20.1330.10">
    <property type="entry name" value="f41 fragment of flagellin, N-terminal domain"/>
    <property type="match status" value="1"/>
</dbReference>
<evidence type="ECO:0000259" key="1">
    <source>
        <dbReference type="Pfam" id="PF00669"/>
    </source>
</evidence>
<keyword evidence="2" id="KW-0969">Cilium</keyword>
<reference evidence="2 3" key="1">
    <citation type="submission" date="2024-09" db="EMBL/GenBank/DDBJ databases">
        <authorList>
            <person name="Salinas-Garcia M.A."/>
            <person name="Prieme A."/>
        </authorList>
    </citation>
    <scope>NUCLEOTIDE SEQUENCE [LARGE SCALE GENOMIC DNA]</scope>
    <source>
        <strain evidence="2 3">DSM 21081</strain>
    </source>
</reference>
<protein>
    <submittedName>
        <fullName evidence="2">Flagellar hook-associated protein FlgL</fullName>
    </submittedName>
</protein>
<keyword evidence="2" id="KW-0966">Cell projection</keyword>
<organism evidence="2 3">
    <name type="scientific">Arthrobacter halodurans</name>
    <dbReference type="NCBI Taxonomy" id="516699"/>
    <lineage>
        <taxon>Bacteria</taxon>
        <taxon>Bacillati</taxon>
        <taxon>Actinomycetota</taxon>
        <taxon>Actinomycetes</taxon>
        <taxon>Micrococcales</taxon>
        <taxon>Micrococcaceae</taxon>
        <taxon>Arthrobacter</taxon>
    </lineage>
</organism>
<dbReference type="NCBIfam" id="TIGR02550">
    <property type="entry name" value="flagell_flgL"/>
    <property type="match status" value="1"/>
</dbReference>
<name>A0ABV4UNY9_9MICC</name>
<accession>A0ABV4UNY9</accession>
<dbReference type="EMBL" id="JBHDLJ010000010">
    <property type="protein sequence ID" value="MFB0835338.1"/>
    <property type="molecule type" value="Genomic_DNA"/>
</dbReference>
<dbReference type="Proteomes" id="UP001575652">
    <property type="component" value="Unassembled WGS sequence"/>
</dbReference>
<keyword evidence="2" id="KW-0282">Flagellum</keyword>
<dbReference type="PANTHER" id="PTHR42792">
    <property type="entry name" value="FLAGELLIN"/>
    <property type="match status" value="1"/>
</dbReference>
<dbReference type="InterPro" id="IPR001492">
    <property type="entry name" value="Flagellin"/>
</dbReference>
<evidence type="ECO:0000313" key="2">
    <source>
        <dbReference type="EMBL" id="MFB0835338.1"/>
    </source>
</evidence>
<dbReference type="PANTHER" id="PTHR42792:SF1">
    <property type="entry name" value="FLAGELLAR HOOK-ASSOCIATED PROTEIN 3"/>
    <property type="match status" value="1"/>
</dbReference>
<dbReference type="RefSeq" id="WP_373972515.1">
    <property type="nucleotide sequence ID" value="NZ_JBHDLJ010000010.1"/>
</dbReference>
<dbReference type="InterPro" id="IPR013384">
    <property type="entry name" value="Flagell_FlgL"/>
</dbReference>
<dbReference type="SUPFAM" id="SSF64518">
    <property type="entry name" value="Phase 1 flagellin"/>
    <property type="match status" value="1"/>
</dbReference>
<keyword evidence="3" id="KW-1185">Reference proteome</keyword>
<feature type="domain" description="Flagellin N-terminal" evidence="1">
    <location>
        <begin position="9"/>
        <end position="142"/>
    </location>
</feature>
<dbReference type="InterPro" id="IPR001029">
    <property type="entry name" value="Flagellin_N"/>
</dbReference>
<comment type="caution">
    <text evidence="2">The sequence shown here is derived from an EMBL/GenBank/DDBJ whole genome shotgun (WGS) entry which is preliminary data.</text>
</comment>
<evidence type="ECO:0000313" key="3">
    <source>
        <dbReference type="Proteomes" id="UP001575652"/>
    </source>
</evidence>